<feature type="region of interest" description="Disordered" evidence="1">
    <location>
        <begin position="128"/>
        <end position="147"/>
    </location>
</feature>
<organism evidence="2 3">
    <name type="scientific">Rhizophagus clarus</name>
    <dbReference type="NCBI Taxonomy" id="94130"/>
    <lineage>
        <taxon>Eukaryota</taxon>
        <taxon>Fungi</taxon>
        <taxon>Fungi incertae sedis</taxon>
        <taxon>Mucoromycota</taxon>
        <taxon>Glomeromycotina</taxon>
        <taxon>Glomeromycetes</taxon>
        <taxon>Glomerales</taxon>
        <taxon>Glomeraceae</taxon>
        <taxon>Rhizophagus</taxon>
    </lineage>
</organism>
<dbReference type="AlphaFoldDB" id="A0A8H3L6F7"/>
<dbReference type="Proteomes" id="UP000615446">
    <property type="component" value="Unassembled WGS sequence"/>
</dbReference>
<evidence type="ECO:0000313" key="3">
    <source>
        <dbReference type="Proteomes" id="UP000615446"/>
    </source>
</evidence>
<protein>
    <submittedName>
        <fullName evidence="2">Uncharacterized protein</fullName>
    </submittedName>
</protein>
<evidence type="ECO:0000256" key="1">
    <source>
        <dbReference type="SAM" id="MobiDB-lite"/>
    </source>
</evidence>
<accession>A0A8H3L6F7</accession>
<name>A0A8H3L6F7_9GLOM</name>
<feature type="compositionally biased region" description="Basic residues" evidence="1">
    <location>
        <begin position="133"/>
        <end position="147"/>
    </location>
</feature>
<dbReference type="EMBL" id="BLAL01000044">
    <property type="protein sequence ID" value="GES79801.1"/>
    <property type="molecule type" value="Genomic_DNA"/>
</dbReference>
<gene>
    <name evidence="2" type="ORF">RCL2_000709900</name>
</gene>
<proteinExistence type="predicted"/>
<comment type="caution">
    <text evidence="2">The sequence shown here is derived from an EMBL/GenBank/DDBJ whole genome shotgun (WGS) entry which is preliminary data.</text>
</comment>
<evidence type="ECO:0000313" key="2">
    <source>
        <dbReference type="EMBL" id="GES79801.1"/>
    </source>
</evidence>
<sequence length="147" mass="17103">MTLLQIFYPENYDEFLDNRYKDQQVPSSKLVEKVDCYPQTHFLACLLNTFLLDDELVGILLLDSELHREMETDKTQISQYEKSRDPIHQSDILFNYNVDDDLQGLLNNSPGATPSRNITLISVTPLTKSQKQNAKKKARKERKKLQL</sequence>
<reference evidence="2" key="1">
    <citation type="submission" date="2019-10" db="EMBL/GenBank/DDBJ databases">
        <title>Conservation and host-specific expression of non-tandemly repeated heterogenous ribosome RNA gene in arbuscular mycorrhizal fungi.</title>
        <authorList>
            <person name="Maeda T."/>
            <person name="Kobayashi Y."/>
            <person name="Nakagawa T."/>
            <person name="Ezawa T."/>
            <person name="Yamaguchi K."/>
            <person name="Bino T."/>
            <person name="Nishimoto Y."/>
            <person name="Shigenobu S."/>
            <person name="Kawaguchi M."/>
        </authorList>
    </citation>
    <scope>NUCLEOTIDE SEQUENCE</scope>
    <source>
        <strain evidence="2">HR1</strain>
    </source>
</reference>